<evidence type="ECO:0000313" key="4">
    <source>
        <dbReference type="Proteomes" id="UP001165367"/>
    </source>
</evidence>
<feature type="domain" description="BON" evidence="2">
    <location>
        <begin position="16"/>
        <end position="84"/>
    </location>
</feature>
<accession>A0ABS9KU18</accession>
<reference evidence="3" key="1">
    <citation type="submission" date="2022-01" db="EMBL/GenBank/DDBJ databases">
        <authorList>
            <person name="Jo J.-H."/>
            <person name="Im W.-T."/>
        </authorList>
    </citation>
    <scope>NUCLEOTIDE SEQUENCE</scope>
    <source>
        <strain evidence="3">NA20</strain>
    </source>
</reference>
<proteinExistence type="predicted"/>
<dbReference type="Pfam" id="PF04972">
    <property type="entry name" value="BON"/>
    <property type="match status" value="1"/>
</dbReference>
<evidence type="ECO:0000256" key="1">
    <source>
        <dbReference type="SAM" id="MobiDB-lite"/>
    </source>
</evidence>
<comment type="caution">
    <text evidence="3">The sequence shown here is derived from an EMBL/GenBank/DDBJ whole genome shotgun (WGS) entry which is preliminary data.</text>
</comment>
<dbReference type="RefSeq" id="WP_237873921.1">
    <property type="nucleotide sequence ID" value="NZ_JAKLTR010000010.1"/>
</dbReference>
<evidence type="ECO:0000259" key="2">
    <source>
        <dbReference type="PROSITE" id="PS50914"/>
    </source>
</evidence>
<name>A0ABS9KU18_9BACT</name>
<keyword evidence="4" id="KW-1185">Reference proteome</keyword>
<gene>
    <name evidence="3" type="ORF">LZZ85_15870</name>
</gene>
<dbReference type="InterPro" id="IPR007055">
    <property type="entry name" value="BON_dom"/>
</dbReference>
<dbReference type="Proteomes" id="UP001165367">
    <property type="component" value="Unassembled WGS sequence"/>
</dbReference>
<sequence>MAKLDENDAARLRTYEDQKIEQEIHRKLSAVMGWDTSDVQTTVQDSSVVLSGTVADTKAAEQTVLVVFTVKGVRKIDNKIKIRRESAASSMASMTNDDQEKEKDE</sequence>
<organism evidence="3 4">
    <name type="scientific">Terrimonas ginsenosidimutans</name>
    <dbReference type="NCBI Taxonomy" id="2908004"/>
    <lineage>
        <taxon>Bacteria</taxon>
        <taxon>Pseudomonadati</taxon>
        <taxon>Bacteroidota</taxon>
        <taxon>Chitinophagia</taxon>
        <taxon>Chitinophagales</taxon>
        <taxon>Chitinophagaceae</taxon>
        <taxon>Terrimonas</taxon>
    </lineage>
</organism>
<feature type="region of interest" description="Disordered" evidence="1">
    <location>
        <begin position="85"/>
        <end position="105"/>
    </location>
</feature>
<evidence type="ECO:0000313" key="3">
    <source>
        <dbReference type="EMBL" id="MCG2615778.1"/>
    </source>
</evidence>
<dbReference type="EMBL" id="JAKLTR010000010">
    <property type="protein sequence ID" value="MCG2615778.1"/>
    <property type="molecule type" value="Genomic_DNA"/>
</dbReference>
<protein>
    <submittedName>
        <fullName evidence="3">BON domain-containing protein</fullName>
    </submittedName>
</protein>
<dbReference type="PROSITE" id="PS50914">
    <property type="entry name" value="BON"/>
    <property type="match status" value="1"/>
</dbReference>
<dbReference type="Gene3D" id="3.30.1340.30">
    <property type="match status" value="1"/>
</dbReference>